<accession>A0A8R7P0V2</accession>
<proteinExistence type="predicted"/>
<reference evidence="3" key="1">
    <citation type="journal article" date="2013" name="Nature">
        <title>Draft genome of the wheat A-genome progenitor Triticum urartu.</title>
        <authorList>
            <person name="Ling H.Q."/>
            <person name="Zhao S."/>
            <person name="Liu D."/>
            <person name="Wang J."/>
            <person name="Sun H."/>
            <person name="Zhang C."/>
            <person name="Fan H."/>
            <person name="Li D."/>
            <person name="Dong L."/>
            <person name="Tao Y."/>
            <person name="Gao C."/>
            <person name="Wu H."/>
            <person name="Li Y."/>
            <person name="Cui Y."/>
            <person name="Guo X."/>
            <person name="Zheng S."/>
            <person name="Wang B."/>
            <person name="Yu K."/>
            <person name="Liang Q."/>
            <person name="Yang W."/>
            <person name="Lou X."/>
            <person name="Chen J."/>
            <person name="Feng M."/>
            <person name="Jian J."/>
            <person name="Zhang X."/>
            <person name="Luo G."/>
            <person name="Jiang Y."/>
            <person name="Liu J."/>
            <person name="Wang Z."/>
            <person name="Sha Y."/>
            <person name="Zhang B."/>
            <person name="Wu H."/>
            <person name="Tang D."/>
            <person name="Shen Q."/>
            <person name="Xue P."/>
            <person name="Zou S."/>
            <person name="Wang X."/>
            <person name="Liu X."/>
            <person name="Wang F."/>
            <person name="Yang Y."/>
            <person name="An X."/>
            <person name="Dong Z."/>
            <person name="Zhang K."/>
            <person name="Zhang X."/>
            <person name="Luo M.C."/>
            <person name="Dvorak J."/>
            <person name="Tong Y."/>
            <person name="Wang J."/>
            <person name="Yang H."/>
            <person name="Li Z."/>
            <person name="Wang D."/>
            <person name="Zhang A."/>
            <person name="Wang J."/>
        </authorList>
    </citation>
    <scope>NUCLEOTIDE SEQUENCE</scope>
    <source>
        <strain evidence="3">cv. G1812</strain>
    </source>
</reference>
<gene>
    <name evidence="2" type="primary">LOC125506324</name>
</gene>
<organism evidence="2 3">
    <name type="scientific">Triticum urartu</name>
    <name type="common">Red wild einkorn</name>
    <name type="synonym">Crithodium urartu</name>
    <dbReference type="NCBI Taxonomy" id="4572"/>
    <lineage>
        <taxon>Eukaryota</taxon>
        <taxon>Viridiplantae</taxon>
        <taxon>Streptophyta</taxon>
        <taxon>Embryophyta</taxon>
        <taxon>Tracheophyta</taxon>
        <taxon>Spermatophyta</taxon>
        <taxon>Magnoliopsida</taxon>
        <taxon>Liliopsida</taxon>
        <taxon>Poales</taxon>
        <taxon>Poaceae</taxon>
        <taxon>BOP clade</taxon>
        <taxon>Pooideae</taxon>
        <taxon>Triticodae</taxon>
        <taxon>Triticeae</taxon>
        <taxon>Triticinae</taxon>
        <taxon>Triticum</taxon>
    </lineage>
</organism>
<dbReference type="EnsemblPlants" id="TuG1812G0100001715.01.T01">
    <property type="protein sequence ID" value="TuG1812G0100001715.01.T01.cds450929"/>
    <property type="gene ID" value="TuG1812G0100001715.01"/>
</dbReference>
<protein>
    <submittedName>
        <fullName evidence="2">Uncharacterized protein</fullName>
    </submittedName>
</protein>
<evidence type="ECO:0000256" key="1">
    <source>
        <dbReference type="SAM" id="MobiDB-lite"/>
    </source>
</evidence>
<dbReference type="Gramene" id="TuG1812G0100001715.01.T01">
    <property type="protein sequence ID" value="TuG1812G0100001715.01.T01.cds450929"/>
    <property type="gene ID" value="TuG1812G0100001715.01"/>
</dbReference>
<feature type="region of interest" description="Disordered" evidence="1">
    <location>
        <begin position="23"/>
        <end position="46"/>
    </location>
</feature>
<reference evidence="2" key="3">
    <citation type="submission" date="2022-06" db="UniProtKB">
        <authorList>
            <consortium name="EnsemblPlants"/>
        </authorList>
    </citation>
    <scope>IDENTIFICATION</scope>
</reference>
<dbReference type="Proteomes" id="UP000015106">
    <property type="component" value="Chromosome 1"/>
</dbReference>
<reference evidence="2" key="2">
    <citation type="submission" date="2018-03" db="EMBL/GenBank/DDBJ databases">
        <title>The Triticum urartu genome reveals the dynamic nature of wheat genome evolution.</title>
        <authorList>
            <person name="Ling H."/>
            <person name="Ma B."/>
            <person name="Shi X."/>
            <person name="Liu H."/>
            <person name="Dong L."/>
            <person name="Sun H."/>
            <person name="Cao Y."/>
            <person name="Gao Q."/>
            <person name="Zheng S."/>
            <person name="Li Y."/>
            <person name="Yu Y."/>
            <person name="Du H."/>
            <person name="Qi M."/>
            <person name="Li Y."/>
            <person name="Yu H."/>
            <person name="Cui Y."/>
            <person name="Wang N."/>
            <person name="Chen C."/>
            <person name="Wu H."/>
            <person name="Zhao Y."/>
            <person name="Zhang J."/>
            <person name="Li Y."/>
            <person name="Zhou W."/>
            <person name="Zhang B."/>
            <person name="Hu W."/>
            <person name="Eijk M."/>
            <person name="Tang J."/>
            <person name="Witsenboer H."/>
            <person name="Zhao S."/>
            <person name="Li Z."/>
            <person name="Zhang A."/>
            <person name="Wang D."/>
            <person name="Liang C."/>
        </authorList>
    </citation>
    <scope>NUCLEOTIDE SEQUENCE [LARGE SCALE GENOMIC DNA]</scope>
    <source>
        <strain evidence="2">cv. G1812</strain>
    </source>
</reference>
<evidence type="ECO:0000313" key="3">
    <source>
        <dbReference type="Proteomes" id="UP000015106"/>
    </source>
</evidence>
<sequence>MVRNKTVHHLLFPQLFVSPTVSVPQAARPQLPSRPPPLPPGHGRSVSPLLQASFEPCLAHSRVSSSILPTHESHPSSKM</sequence>
<dbReference type="AlphaFoldDB" id="A0A8R7P0V2"/>
<keyword evidence="3" id="KW-1185">Reference proteome</keyword>
<name>A0A8R7P0V2_TRIUA</name>
<evidence type="ECO:0000313" key="2">
    <source>
        <dbReference type="EnsemblPlants" id="TuG1812G0100001715.01.T01.cds450929"/>
    </source>
</evidence>